<reference evidence="1" key="1">
    <citation type="submission" date="2021-06" db="EMBL/GenBank/DDBJ databases">
        <authorList>
            <person name="Kallberg Y."/>
            <person name="Tangrot J."/>
            <person name="Rosling A."/>
        </authorList>
    </citation>
    <scope>NUCLEOTIDE SEQUENCE</scope>
    <source>
        <strain evidence="1">IN212</strain>
    </source>
</reference>
<comment type="caution">
    <text evidence="1">The sequence shown here is derived from an EMBL/GenBank/DDBJ whole genome shotgun (WGS) entry which is preliminary data.</text>
</comment>
<name>A0A9N9H3K2_9GLOM</name>
<protein>
    <submittedName>
        <fullName evidence="1">16511_t:CDS:1</fullName>
    </submittedName>
</protein>
<sequence length="79" mass="9045">MSLLIANLHDVLAMLASDPTKETTALKQQLDLIQPNDVIDKSEISIIENIFFNYDSVFMPWVWKVCEGSWSLKEFVSNL</sequence>
<dbReference type="AlphaFoldDB" id="A0A9N9H3K2"/>
<feature type="non-terminal residue" evidence="1">
    <location>
        <position position="79"/>
    </location>
</feature>
<dbReference type="EMBL" id="CAJVPZ010013651">
    <property type="protein sequence ID" value="CAG8650594.1"/>
    <property type="molecule type" value="Genomic_DNA"/>
</dbReference>
<gene>
    <name evidence="1" type="ORF">RFULGI_LOCUS8437</name>
</gene>
<keyword evidence="2" id="KW-1185">Reference proteome</keyword>
<accession>A0A9N9H3K2</accession>
<proteinExistence type="predicted"/>
<dbReference type="OrthoDB" id="2378665at2759"/>
<evidence type="ECO:0000313" key="1">
    <source>
        <dbReference type="EMBL" id="CAG8650594.1"/>
    </source>
</evidence>
<evidence type="ECO:0000313" key="2">
    <source>
        <dbReference type="Proteomes" id="UP000789396"/>
    </source>
</evidence>
<dbReference type="Proteomes" id="UP000789396">
    <property type="component" value="Unassembled WGS sequence"/>
</dbReference>
<organism evidence="1 2">
    <name type="scientific">Racocetra fulgida</name>
    <dbReference type="NCBI Taxonomy" id="60492"/>
    <lineage>
        <taxon>Eukaryota</taxon>
        <taxon>Fungi</taxon>
        <taxon>Fungi incertae sedis</taxon>
        <taxon>Mucoromycota</taxon>
        <taxon>Glomeromycotina</taxon>
        <taxon>Glomeromycetes</taxon>
        <taxon>Diversisporales</taxon>
        <taxon>Gigasporaceae</taxon>
        <taxon>Racocetra</taxon>
    </lineage>
</organism>